<protein>
    <submittedName>
        <fullName evidence="2">DUF1223 domain-containing protein</fullName>
    </submittedName>
</protein>
<dbReference type="InterPro" id="IPR010634">
    <property type="entry name" value="DUF1223"/>
</dbReference>
<evidence type="ECO:0000256" key="1">
    <source>
        <dbReference type="SAM" id="SignalP"/>
    </source>
</evidence>
<dbReference type="Proteomes" id="UP001320702">
    <property type="component" value="Unassembled WGS sequence"/>
</dbReference>
<proteinExistence type="predicted"/>
<dbReference type="PANTHER" id="PTHR36057:SF1">
    <property type="entry name" value="LIPOPROTEIN LIPID ATTACHMENT SITE-LIKE PROTEIN, PUTATIVE (DUF1223)-RELATED"/>
    <property type="match status" value="1"/>
</dbReference>
<dbReference type="EMBL" id="JANAVZ010000002">
    <property type="protein sequence ID" value="MCT4332092.1"/>
    <property type="molecule type" value="Genomic_DNA"/>
</dbReference>
<feature type="signal peptide" evidence="1">
    <location>
        <begin position="1"/>
        <end position="39"/>
    </location>
</feature>
<dbReference type="Pfam" id="PF06764">
    <property type="entry name" value="DUF1223"/>
    <property type="match status" value="1"/>
</dbReference>
<dbReference type="InterPro" id="IPR036249">
    <property type="entry name" value="Thioredoxin-like_sf"/>
</dbReference>
<dbReference type="PROSITE" id="PS51257">
    <property type="entry name" value="PROKAR_LIPOPROTEIN"/>
    <property type="match status" value="1"/>
</dbReference>
<evidence type="ECO:0000313" key="2">
    <source>
        <dbReference type="EMBL" id="MCT4332092.1"/>
    </source>
</evidence>
<dbReference type="PANTHER" id="PTHR36057">
    <property type="match status" value="1"/>
</dbReference>
<feature type="chain" id="PRO_5045602897" evidence="1">
    <location>
        <begin position="40"/>
        <end position="345"/>
    </location>
</feature>
<keyword evidence="3" id="KW-1185">Reference proteome</keyword>
<evidence type="ECO:0000313" key="3">
    <source>
        <dbReference type="Proteomes" id="UP001320702"/>
    </source>
</evidence>
<keyword evidence="1" id="KW-0732">Signal</keyword>
<sequence length="345" mass="35803">MDSCMRTGSVDRITGVSVMRGIPAAMALLACLMSAPVLAQTPGADVDVGTSASGGSAVTSASDASAVGAAPAELADDAPVIPAPDDAGRAEPGVMGFAASESGGFNSFAAPDAPPLDSFAPPTLPVVVELFTSQGCSSCPTADAMLAALAGKPGVLPLSFHVDYWDYLGWADSFARPEFTARQEGYARASGERSLYTPQLIIDGQDTAVAPGPAQLMALIDANRLSPAMLSVQRDTTAEGEAIELMPLSDLGGRVEILLVRYAPRRDVKVMAGENRGRTVSYVNVVLALDELAKWDGTAPLRLTVRPDGEPDEEFPADARHALLIQKELTGDDLPGPILAAIRLD</sequence>
<name>A0ABT2K6G5_9RHOB</name>
<gene>
    <name evidence="2" type="ORF">MU516_04315</name>
</gene>
<accession>A0ABT2K6G5</accession>
<organism evidence="2 3">
    <name type="scientific">Paracoccus maritimus</name>
    <dbReference type="NCBI Taxonomy" id="2933292"/>
    <lineage>
        <taxon>Bacteria</taxon>
        <taxon>Pseudomonadati</taxon>
        <taxon>Pseudomonadota</taxon>
        <taxon>Alphaproteobacteria</taxon>
        <taxon>Rhodobacterales</taxon>
        <taxon>Paracoccaceae</taxon>
        <taxon>Paracoccus</taxon>
    </lineage>
</organism>
<comment type="caution">
    <text evidence="2">The sequence shown here is derived from an EMBL/GenBank/DDBJ whole genome shotgun (WGS) entry which is preliminary data.</text>
</comment>
<reference evidence="2 3" key="1">
    <citation type="submission" date="2022-04" db="EMBL/GenBank/DDBJ databases">
        <title>Paracoccus sp. YLB-12 draft genome sequence.</title>
        <authorList>
            <person name="Yu L."/>
        </authorList>
    </citation>
    <scope>NUCLEOTIDE SEQUENCE [LARGE SCALE GENOMIC DNA]</scope>
    <source>
        <strain evidence="2 3">YLB-12</strain>
    </source>
</reference>
<dbReference type="SUPFAM" id="SSF52833">
    <property type="entry name" value="Thioredoxin-like"/>
    <property type="match status" value="1"/>
</dbReference>
<dbReference type="RefSeq" id="WP_260275960.1">
    <property type="nucleotide sequence ID" value="NZ_JANAVZ010000002.1"/>
</dbReference>